<dbReference type="HAMAP" id="MF_00275">
    <property type="entry name" value="KdpA"/>
    <property type="match status" value="1"/>
</dbReference>
<feature type="transmembrane region" description="Helical" evidence="9">
    <location>
        <begin position="59"/>
        <end position="80"/>
    </location>
</feature>
<feature type="transmembrane region" description="Helical" evidence="9">
    <location>
        <begin position="481"/>
        <end position="502"/>
    </location>
</feature>
<proteinExistence type="inferred from homology"/>
<keyword evidence="6 9" id="KW-1133">Transmembrane helix</keyword>
<feature type="transmembrane region" description="Helical" evidence="9">
    <location>
        <begin position="177"/>
        <end position="195"/>
    </location>
</feature>
<dbReference type="EMBL" id="CP075371">
    <property type="protein sequence ID" value="QVT78380.1"/>
    <property type="molecule type" value="Genomic_DNA"/>
</dbReference>
<comment type="function">
    <text evidence="9">Part of the high-affinity ATP-driven potassium transport (or Kdp) system, which catalyzes the hydrolysis of ATP coupled with the electrogenic transport of potassium into the cytoplasm. This subunit binds the extracellular potassium ions and delivers the ions to the membrane domain of KdpB through an intramembrane tunnel.</text>
</comment>
<keyword evidence="1 9" id="KW-0813">Transport</keyword>
<keyword evidence="8 9" id="KW-0472">Membrane</keyword>
<evidence type="ECO:0000256" key="4">
    <source>
        <dbReference type="ARBA" id="ARBA00022692"/>
    </source>
</evidence>
<evidence type="ECO:0000256" key="1">
    <source>
        <dbReference type="ARBA" id="ARBA00022448"/>
    </source>
</evidence>
<comment type="similarity">
    <text evidence="9">Belongs to the KdpA family.</text>
</comment>
<feature type="transmembrane region" description="Helical" evidence="9">
    <location>
        <begin position="523"/>
        <end position="545"/>
    </location>
</feature>
<keyword evidence="3 9" id="KW-0633">Potassium transport</keyword>
<comment type="subunit">
    <text evidence="9">The system is composed of three essential subunits: KdpA, KdpB and KdpC.</text>
</comment>
<accession>A0ABX8EEM2</accession>
<feature type="transmembrane region" description="Helical" evidence="9">
    <location>
        <begin position="256"/>
        <end position="274"/>
    </location>
</feature>
<evidence type="ECO:0000313" key="11">
    <source>
        <dbReference type="Proteomes" id="UP000679307"/>
    </source>
</evidence>
<evidence type="ECO:0000256" key="8">
    <source>
        <dbReference type="ARBA" id="ARBA00023136"/>
    </source>
</evidence>
<evidence type="ECO:0000256" key="7">
    <source>
        <dbReference type="ARBA" id="ARBA00023065"/>
    </source>
</evidence>
<evidence type="ECO:0000256" key="5">
    <source>
        <dbReference type="ARBA" id="ARBA00022958"/>
    </source>
</evidence>
<evidence type="ECO:0000256" key="3">
    <source>
        <dbReference type="ARBA" id="ARBA00022538"/>
    </source>
</evidence>
<keyword evidence="11" id="KW-1185">Reference proteome</keyword>
<dbReference type="Pfam" id="PF03814">
    <property type="entry name" value="KdpA"/>
    <property type="match status" value="1"/>
</dbReference>
<organism evidence="10 11">
    <name type="scientific">Nocardioides aquaticus</name>
    <dbReference type="NCBI Taxonomy" id="160826"/>
    <lineage>
        <taxon>Bacteria</taxon>
        <taxon>Bacillati</taxon>
        <taxon>Actinomycetota</taxon>
        <taxon>Actinomycetes</taxon>
        <taxon>Propionibacteriales</taxon>
        <taxon>Nocardioidaceae</taxon>
        <taxon>Nocardioides</taxon>
    </lineage>
</organism>
<name>A0ABX8EEM2_9ACTN</name>
<dbReference type="PANTHER" id="PTHR30607:SF2">
    <property type="entry name" value="POTASSIUM-TRANSPORTING ATPASE POTASSIUM-BINDING SUBUNIT"/>
    <property type="match status" value="1"/>
</dbReference>
<dbReference type="Proteomes" id="UP000679307">
    <property type="component" value="Chromosome"/>
</dbReference>
<keyword evidence="7 9" id="KW-0406">Ion transport</keyword>
<evidence type="ECO:0000256" key="9">
    <source>
        <dbReference type="HAMAP-Rule" id="MF_00275"/>
    </source>
</evidence>
<evidence type="ECO:0000256" key="2">
    <source>
        <dbReference type="ARBA" id="ARBA00022475"/>
    </source>
</evidence>
<evidence type="ECO:0000256" key="6">
    <source>
        <dbReference type="ARBA" id="ARBA00022989"/>
    </source>
</evidence>
<comment type="caution">
    <text evidence="9">Lacks conserved residue(s) required for the propagation of feature annotation.</text>
</comment>
<dbReference type="PANTHER" id="PTHR30607">
    <property type="entry name" value="POTASSIUM-TRANSPORTING ATPASE A CHAIN"/>
    <property type="match status" value="1"/>
</dbReference>
<dbReference type="NCBIfam" id="TIGR00680">
    <property type="entry name" value="kdpA"/>
    <property type="match status" value="1"/>
</dbReference>
<feature type="transmembrane region" description="Helical" evidence="9">
    <location>
        <begin position="377"/>
        <end position="399"/>
    </location>
</feature>
<feature type="transmembrane region" description="Helical" evidence="9">
    <location>
        <begin position="411"/>
        <end position="435"/>
    </location>
</feature>
<evidence type="ECO:0000313" key="10">
    <source>
        <dbReference type="EMBL" id="QVT78380.1"/>
    </source>
</evidence>
<comment type="subcellular location">
    <subcellularLocation>
        <location evidence="9">Cell membrane</location>
        <topology evidence="9">Multi-pass membrane protein</topology>
    </subcellularLocation>
</comment>
<sequence length="554" mass="57307">MSELAPALGQIAVLVAALAVTVPFLGRYLAHVYTAPRHLAVERVTYRVLRVDPDADQHWRSYAMSVLGFSLVGVLFLYAFGRLQQHLPLSLGFAALPADGAWNTSVSFVTNTNWQWYSGEAALGHLMQMSGLTVQNFVSAGVGMCVAAAFARGLARAGGDARVGNFFADLVRTVLRVLLPVAAVAALLLVLLGAVQNLASNADMDTLGGATQVLTGGPVASQEAIKELGTNGGGFYNVNSAHPFENPTPLSNILEIYLLLLIPFAMAWAFGLIVRDRRQGVAVLTVMGLLLSLGVGLLTWAEMAGPGTAPQLAGAAMERKETRFGEAGSALFGAATTGTSTGAVNSMHDSLTAPGGGVTLFSMMLGEIAPGGVGSGLYGMLVLAILTVFLCGLMVGRTPEYLGKKIGQREIVLVAAYVLATPVLLLTGIAVAITAGGGLAGLQESGPHGLSEALYAVTSAANNNGSAFGGLTSGTPFWNTLLGVLMLFGRFLPMLLVLALAGRFAQQKQLPPSAGTLPTHRPLFVALLTGVALVVVGLTYVPVLALGPIAESLS</sequence>
<protein>
    <recommendedName>
        <fullName evidence="9">Potassium-transporting ATPase potassium-binding subunit</fullName>
    </recommendedName>
    <alternativeName>
        <fullName evidence="9">ATP phosphohydrolase [potassium-transporting] A chain</fullName>
    </alternativeName>
    <alternativeName>
        <fullName evidence="9">Potassium-binding and translocating subunit A</fullName>
    </alternativeName>
    <alternativeName>
        <fullName evidence="9">Potassium-translocating ATPase A chain</fullName>
    </alternativeName>
</protein>
<keyword evidence="5 9" id="KW-0630">Potassium</keyword>
<dbReference type="InterPro" id="IPR004623">
    <property type="entry name" value="KdpA"/>
</dbReference>
<dbReference type="PIRSF" id="PIRSF001294">
    <property type="entry name" value="K_ATPaseA"/>
    <property type="match status" value="1"/>
</dbReference>
<dbReference type="RefSeq" id="WP_246535826.1">
    <property type="nucleotide sequence ID" value="NZ_BAAAHS010000167.1"/>
</dbReference>
<keyword evidence="4 9" id="KW-0812">Transmembrane</keyword>
<gene>
    <name evidence="9 10" type="primary">kdpA</name>
    <name evidence="10" type="ORF">ENKNEFLB_00757</name>
</gene>
<reference evidence="10 11" key="1">
    <citation type="submission" date="2021-05" db="EMBL/GenBank/DDBJ databases">
        <title>Complete genome of Nocardioides aquaticus KCTC 9944T isolated from meromictic and hypersaline Ekho Lake, Antarctica.</title>
        <authorList>
            <person name="Hwang K."/>
            <person name="Kim K.M."/>
            <person name="Choe H."/>
        </authorList>
    </citation>
    <scope>NUCLEOTIDE SEQUENCE [LARGE SCALE GENOMIC DNA]</scope>
    <source>
        <strain evidence="10 11">KCTC 9944</strain>
    </source>
</reference>
<feature type="transmembrane region" description="Helical" evidence="9">
    <location>
        <begin position="281"/>
        <end position="301"/>
    </location>
</feature>
<keyword evidence="2 9" id="KW-1003">Cell membrane</keyword>